<reference evidence="1 2" key="1">
    <citation type="journal article" date="2023" name="G3 (Bethesda)">
        <title>A chromosome-level genome assembly of Zasmidium syzygii isolated from banana leaves.</title>
        <authorList>
            <person name="van Westerhoven A.C."/>
            <person name="Mehrabi R."/>
            <person name="Talebi R."/>
            <person name="Steentjes M.B.F."/>
            <person name="Corcolon B."/>
            <person name="Chong P.A."/>
            <person name="Kema G.H.J."/>
            <person name="Seidl M.F."/>
        </authorList>
    </citation>
    <scope>NUCLEOTIDE SEQUENCE [LARGE SCALE GENOMIC DNA]</scope>
    <source>
        <strain evidence="1 2">P124</strain>
    </source>
</reference>
<proteinExistence type="predicted"/>
<accession>A0ABR0EHK6</accession>
<dbReference type="Proteomes" id="UP001305779">
    <property type="component" value="Unassembled WGS sequence"/>
</dbReference>
<keyword evidence="2" id="KW-1185">Reference proteome</keyword>
<sequence length="273" mass="30893">MAFARTQYARAIQTLSKNLADSPLSRDVGNVAAVLFLFWCEIATEAMNGQAYAQHNEGLARLIFFALQQRRHTFLSQPPWKTIPWSQTWIPKTSMQKLLDIAADVPGLLEDADILERMPSPHGQESLQQRVSSTLQLLCQWHLEWQRQYPHAAVIAATPSRLHQRLLQVDSPTLPTSLWFHDFARAHEIAVYDAILLVLLGVAEDHVERAQIEEAITTADEGAAWDHSPLTLPHVGVTQQEVAEEVFRMVNYFLHGAHRTSGALAVYYALWAW</sequence>
<dbReference type="PANTHER" id="PTHR38111">
    <property type="entry name" value="ZN(2)-C6 FUNGAL-TYPE DOMAIN-CONTAINING PROTEIN-RELATED"/>
    <property type="match status" value="1"/>
</dbReference>
<gene>
    <name evidence="1" type="ORF">PRZ48_006798</name>
</gene>
<protein>
    <submittedName>
        <fullName evidence="1">Uncharacterized protein</fullName>
    </submittedName>
</protein>
<evidence type="ECO:0000313" key="2">
    <source>
        <dbReference type="Proteomes" id="UP001305779"/>
    </source>
</evidence>
<dbReference type="EMBL" id="JAXOVC010000005">
    <property type="protein sequence ID" value="KAK4500992.1"/>
    <property type="molecule type" value="Genomic_DNA"/>
</dbReference>
<evidence type="ECO:0000313" key="1">
    <source>
        <dbReference type="EMBL" id="KAK4500992.1"/>
    </source>
</evidence>
<organism evidence="1 2">
    <name type="scientific">Zasmidium cellare</name>
    <name type="common">Wine cellar mold</name>
    <name type="synonym">Racodium cellare</name>
    <dbReference type="NCBI Taxonomy" id="395010"/>
    <lineage>
        <taxon>Eukaryota</taxon>
        <taxon>Fungi</taxon>
        <taxon>Dikarya</taxon>
        <taxon>Ascomycota</taxon>
        <taxon>Pezizomycotina</taxon>
        <taxon>Dothideomycetes</taxon>
        <taxon>Dothideomycetidae</taxon>
        <taxon>Mycosphaerellales</taxon>
        <taxon>Mycosphaerellaceae</taxon>
        <taxon>Zasmidium</taxon>
    </lineage>
</organism>
<name>A0ABR0EHK6_ZASCE</name>
<dbReference type="InterPro" id="IPR053178">
    <property type="entry name" value="Osmoadaptation_assoc"/>
</dbReference>
<comment type="caution">
    <text evidence="1">The sequence shown here is derived from an EMBL/GenBank/DDBJ whole genome shotgun (WGS) entry which is preliminary data.</text>
</comment>